<dbReference type="InterPro" id="IPR036249">
    <property type="entry name" value="Thioredoxin-like_sf"/>
</dbReference>
<evidence type="ECO:0000256" key="10">
    <source>
        <dbReference type="ARBA" id="ARBA00042639"/>
    </source>
</evidence>
<evidence type="ECO:0000256" key="6">
    <source>
        <dbReference type="ARBA" id="ARBA00023157"/>
    </source>
</evidence>
<evidence type="ECO:0000259" key="12">
    <source>
        <dbReference type="PROSITE" id="PS51352"/>
    </source>
</evidence>
<reference evidence="13 14" key="1">
    <citation type="submission" date="2018-05" db="EMBL/GenBank/DDBJ databases">
        <title>Rhodohalobacter halophilus gen. nov., sp. nov., a moderately halophilic member of the family Balneolaceae.</title>
        <authorList>
            <person name="Liu Z.-W."/>
        </authorList>
    </citation>
    <scope>NUCLEOTIDE SEQUENCE [LARGE SCALE GENOMIC DNA]</scope>
    <source>
        <strain evidence="13 14">8A47</strain>
    </source>
</reference>
<dbReference type="Proteomes" id="UP000245533">
    <property type="component" value="Unassembled WGS sequence"/>
</dbReference>
<protein>
    <recommendedName>
        <fullName evidence="2">thioredoxin-dependent peroxiredoxin</fullName>
        <ecNumber evidence="2">1.11.1.24</ecNumber>
    </recommendedName>
    <alternativeName>
        <fullName evidence="8">Thioredoxin peroxidase</fullName>
    </alternativeName>
    <alternativeName>
        <fullName evidence="10">Thioredoxin-dependent peroxiredoxin Bcp</fullName>
    </alternativeName>
</protein>
<evidence type="ECO:0000256" key="2">
    <source>
        <dbReference type="ARBA" id="ARBA00013017"/>
    </source>
</evidence>
<dbReference type="GO" id="GO:0045454">
    <property type="term" value="P:cell redox homeostasis"/>
    <property type="evidence" value="ECO:0007669"/>
    <property type="project" value="TreeGrafter"/>
</dbReference>
<dbReference type="GO" id="GO:0005737">
    <property type="term" value="C:cytoplasm"/>
    <property type="evidence" value="ECO:0007669"/>
    <property type="project" value="TreeGrafter"/>
</dbReference>
<evidence type="ECO:0000313" key="13">
    <source>
        <dbReference type="EMBL" id="PWN05574.1"/>
    </source>
</evidence>
<dbReference type="InterPro" id="IPR000866">
    <property type="entry name" value="AhpC/TSA"/>
</dbReference>
<evidence type="ECO:0000256" key="9">
    <source>
        <dbReference type="ARBA" id="ARBA00038489"/>
    </source>
</evidence>
<dbReference type="GO" id="GO:0008379">
    <property type="term" value="F:thioredoxin peroxidase activity"/>
    <property type="evidence" value="ECO:0007669"/>
    <property type="project" value="TreeGrafter"/>
</dbReference>
<proteinExistence type="inferred from homology"/>
<keyword evidence="3" id="KW-0575">Peroxidase</keyword>
<dbReference type="PANTHER" id="PTHR42801">
    <property type="entry name" value="THIOREDOXIN-DEPENDENT PEROXIDE REDUCTASE"/>
    <property type="match status" value="1"/>
</dbReference>
<dbReference type="EMBL" id="QGGB01000009">
    <property type="protein sequence ID" value="PWN05574.1"/>
    <property type="molecule type" value="Genomic_DNA"/>
</dbReference>
<dbReference type="PROSITE" id="PS51352">
    <property type="entry name" value="THIOREDOXIN_2"/>
    <property type="match status" value="1"/>
</dbReference>
<accession>A0A316TTG9</accession>
<comment type="catalytic activity">
    <reaction evidence="11">
        <text>a hydroperoxide + [thioredoxin]-dithiol = an alcohol + [thioredoxin]-disulfide + H2O</text>
        <dbReference type="Rhea" id="RHEA:62620"/>
        <dbReference type="Rhea" id="RHEA-COMP:10698"/>
        <dbReference type="Rhea" id="RHEA-COMP:10700"/>
        <dbReference type="ChEBI" id="CHEBI:15377"/>
        <dbReference type="ChEBI" id="CHEBI:29950"/>
        <dbReference type="ChEBI" id="CHEBI:30879"/>
        <dbReference type="ChEBI" id="CHEBI:35924"/>
        <dbReference type="ChEBI" id="CHEBI:50058"/>
        <dbReference type="EC" id="1.11.1.24"/>
    </reaction>
</comment>
<evidence type="ECO:0000256" key="5">
    <source>
        <dbReference type="ARBA" id="ARBA00023002"/>
    </source>
</evidence>
<dbReference type="InterPro" id="IPR013766">
    <property type="entry name" value="Thioredoxin_domain"/>
</dbReference>
<dbReference type="EC" id="1.11.1.24" evidence="2"/>
<comment type="function">
    <text evidence="1">Thiol-specific peroxidase that catalyzes the reduction of hydrogen peroxide and organic hydroperoxides to water and alcohols, respectively. Plays a role in cell protection against oxidative stress by detoxifying peroxides and as sensor of hydrogen peroxide-mediated signaling events.</text>
</comment>
<comment type="caution">
    <text evidence="13">The sequence shown here is derived from an EMBL/GenBank/DDBJ whole genome shotgun (WGS) entry which is preliminary data.</text>
</comment>
<dbReference type="OrthoDB" id="9812811at2"/>
<dbReference type="InterPro" id="IPR050924">
    <property type="entry name" value="Peroxiredoxin_BCP/PrxQ"/>
</dbReference>
<dbReference type="AlphaFoldDB" id="A0A316TTG9"/>
<keyword evidence="4" id="KW-0049">Antioxidant</keyword>
<sequence length="158" mass="17646">MISTGEKIDTNFTLSIVQNGEEKEVRFDELLDRPAIVSVYMRNNTSGCDKQNRSLAEHAEWFDEQGYNLIALSKDTCGSHQKYADKLGIPYVLASDPDFAFAEATDSIVEKKMYGKTYDAPSRSAFVIDTNGTVKAVIEKVNTKAHAEELKELIRSLS</sequence>
<evidence type="ECO:0000313" key="14">
    <source>
        <dbReference type="Proteomes" id="UP000245533"/>
    </source>
</evidence>
<keyword evidence="6" id="KW-1015">Disulfide bond</keyword>
<dbReference type="Gene3D" id="3.40.30.10">
    <property type="entry name" value="Glutaredoxin"/>
    <property type="match status" value="1"/>
</dbReference>
<keyword evidence="7" id="KW-0676">Redox-active center</keyword>
<dbReference type="PANTHER" id="PTHR42801:SF4">
    <property type="entry name" value="AHPC_TSA FAMILY PROTEIN"/>
    <property type="match status" value="1"/>
</dbReference>
<evidence type="ECO:0000256" key="1">
    <source>
        <dbReference type="ARBA" id="ARBA00003330"/>
    </source>
</evidence>
<gene>
    <name evidence="13" type="ORF">DDZ15_13300</name>
</gene>
<evidence type="ECO:0000256" key="11">
    <source>
        <dbReference type="ARBA" id="ARBA00049091"/>
    </source>
</evidence>
<keyword evidence="5" id="KW-0560">Oxidoreductase</keyword>
<evidence type="ECO:0000256" key="3">
    <source>
        <dbReference type="ARBA" id="ARBA00022559"/>
    </source>
</evidence>
<organism evidence="13 14">
    <name type="scientific">Rhodohalobacter mucosus</name>
    <dbReference type="NCBI Taxonomy" id="2079485"/>
    <lineage>
        <taxon>Bacteria</taxon>
        <taxon>Pseudomonadati</taxon>
        <taxon>Balneolota</taxon>
        <taxon>Balneolia</taxon>
        <taxon>Balneolales</taxon>
        <taxon>Balneolaceae</taxon>
        <taxon>Rhodohalobacter</taxon>
    </lineage>
</organism>
<evidence type="ECO:0000256" key="4">
    <source>
        <dbReference type="ARBA" id="ARBA00022862"/>
    </source>
</evidence>
<name>A0A316TTG9_9BACT</name>
<dbReference type="CDD" id="cd03017">
    <property type="entry name" value="PRX_BCP"/>
    <property type="match status" value="1"/>
</dbReference>
<feature type="domain" description="Thioredoxin" evidence="12">
    <location>
        <begin position="3"/>
        <end position="158"/>
    </location>
</feature>
<evidence type="ECO:0000256" key="8">
    <source>
        <dbReference type="ARBA" id="ARBA00032824"/>
    </source>
</evidence>
<comment type="similarity">
    <text evidence="9">Belongs to the peroxiredoxin family. BCP/PrxQ subfamily.</text>
</comment>
<keyword evidence="14" id="KW-1185">Reference proteome</keyword>
<evidence type="ECO:0000256" key="7">
    <source>
        <dbReference type="ARBA" id="ARBA00023284"/>
    </source>
</evidence>
<dbReference type="Pfam" id="PF00578">
    <property type="entry name" value="AhpC-TSA"/>
    <property type="match status" value="1"/>
</dbReference>
<dbReference type="GO" id="GO:0034599">
    <property type="term" value="P:cellular response to oxidative stress"/>
    <property type="evidence" value="ECO:0007669"/>
    <property type="project" value="TreeGrafter"/>
</dbReference>
<dbReference type="RefSeq" id="WP_109647602.1">
    <property type="nucleotide sequence ID" value="NZ_QGGB01000009.1"/>
</dbReference>
<dbReference type="SUPFAM" id="SSF52833">
    <property type="entry name" value="Thioredoxin-like"/>
    <property type="match status" value="1"/>
</dbReference>